<evidence type="ECO:0008006" key="3">
    <source>
        <dbReference type="Google" id="ProtNLM"/>
    </source>
</evidence>
<evidence type="ECO:0000313" key="1">
    <source>
        <dbReference type="EMBL" id="PIS18089.1"/>
    </source>
</evidence>
<evidence type="ECO:0000313" key="2">
    <source>
        <dbReference type="Proteomes" id="UP000229574"/>
    </source>
</evidence>
<accession>A0A2H0X1N5</accession>
<name>A0A2H0X1N5_9BACT</name>
<comment type="caution">
    <text evidence="1">The sequence shown here is derived from an EMBL/GenBank/DDBJ whole genome shotgun (WGS) entry which is preliminary data.</text>
</comment>
<sequence length="105" mass="12144">MKGVYMAVLKPKYLDEAFKEICAEMLATFIQKHKDYGKGNILSIKELGIAFREAEKVERLKNLLLDQSKPPANESLDDNWMDVAVYGVIAQMYRRGWFQNLELKS</sequence>
<dbReference type="Proteomes" id="UP000229574">
    <property type="component" value="Unassembled WGS sequence"/>
</dbReference>
<dbReference type="EMBL" id="PEYY01000050">
    <property type="protein sequence ID" value="PIS18089.1"/>
    <property type="molecule type" value="Genomic_DNA"/>
</dbReference>
<proteinExistence type="predicted"/>
<organism evidence="1 2">
    <name type="scientific">Candidatus Collierbacteria bacterium CG09_land_8_20_14_0_10_46_12</name>
    <dbReference type="NCBI Taxonomy" id="1974533"/>
    <lineage>
        <taxon>Bacteria</taxon>
        <taxon>Candidatus Collieribacteriota</taxon>
    </lineage>
</organism>
<protein>
    <recommendedName>
        <fullName evidence="3">Nucleotide modification associated domain-containing protein</fullName>
    </recommendedName>
</protein>
<dbReference type="AlphaFoldDB" id="A0A2H0X1N5"/>
<reference evidence="2" key="1">
    <citation type="submission" date="2017-09" db="EMBL/GenBank/DDBJ databases">
        <title>Depth-based differentiation of microbial function through sediment-hosted aquifers and enrichment of novel symbionts in the deep terrestrial subsurface.</title>
        <authorList>
            <person name="Probst A.J."/>
            <person name="Ladd B."/>
            <person name="Jarett J.K."/>
            <person name="Geller-Mcgrath D.E."/>
            <person name="Sieber C.M.K."/>
            <person name="Emerson J.B."/>
            <person name="Anantharaman K."/>
            <person name="Thomas B.C."/>
            <person name="Malmstrom R."/>
            <person name="Stieglmeier M."/>
            <person name="Klingl A."/>
            <person name="Woyke T."/>
            <person name="Ryan C.M."/>
            <person name="Banfield J.F."/>
        </authorList>
    </citation>
    <scope>NUCLEOTIDE SEQUENCE [LARGE SCALE GENOMIC DNA]</scope>
</reference>
<gene>
    <name evidence="1" type="ORF">COT54_01195</name>
</gene>